<dbReference type="PANTHER" id="PTHR24160">
    <property type="entry name" value="ANKYRIN REPEAT DOMAIN-CONTAINING PROTEIN 53"/>
    <property type="match status" value="1"/>
</dbReference>
<keyword evidence="3" id="KW-1185">Reference proteome</keyword>
<dbReference type="Gene3D" id="1.25.40.20">
    <property type="entry name" value="Ankyrin repeat-containing domain"/>
    <property type="match status" value="1"/>
</dbReference>
<dbReference type="PROSITE" id="PS50297">
    <property type="entry name" value="ANK_REP_REGION"/>
    <property type="match status" value="2"/>
</dbReference>
<feature type="repeat" description="ANK" evidence="1">
    <location>
        <begin position="205"/>
        <end position="241"/>
    </location>
</feature>
<feature type="region of interest" description="Disordered" evidence="2">
    <location>
        <begin position="24"/>
        <end position="126"/>
    </location>
</feature>
<dbReference type="InterPro" id="IPR036770">
    <property type="entry name" value="Ankyrin_rpt-contain_sf"/>
</dbReference>
<feature type="repeat" description="ANK" evidence="1">
    <location>
        <begin position="242"/>
        <end position="274"/>
    </location>
</feature>
<dbReference type="Proteomes" id="UP000886700">
    <property type="component" value="Unplaced"/>
</dbReference>
<dbReference type="GeneID" id="101831484"/>
<dbReference type="PANTHER" id="PTHR24160:SF1">
    <property type="entry name" value="ANKYRIN REPEAT DOMAIN-CONTAINING PROTEIN 53"/>
    <property type="match status" value="1"/>
</dbReference>
<feature type="compositionally biased region" description="Polar residues" evidence="2">
    <location>
        <begin position="117"/>
        <end position="126"/>
    </location>
</feature>
<dbReference type="InterPro" id="IPR002110">
    <property type="entry name" value="Ankyrin_rpt"/>
</dbReference>
<protein>
    <submittedName>
        <fullName evidence="4">Ankyrin repeat domain-containing protein 53</fullName>
    </submittedName>
</protein>
<dbReference type="Pfam" id="PF12796">
    <property type="entry name" value="Ank_2"/>
    <property type="match status" value="1"/>
</dbReference>
<dbReference type="RefSeq" id="XP_040593025.1">
    <property type="nucleotide sequence ID" value="XM_040737091.1"/>
</dbReference>
<name>A0ABM2WXQ4_MESAU</name>
<feature type="compositionally biased region" description="Gly residues" evidence="2">
    <location>
        <begin position="45"/>
        <end position="56"/>
    </location>
</feature>
<evidence type="ECO:0000313" key="3">
    <source>
        <dbReference type="Proteomes" id="UP000886700"/>
    </source>
</evidence>
<evidence type="ECO:0000256" key="1">
    <source>
        <dbReference type="PROSITE-ProRule" id="PRU00023"/>
    </source>
</evidence>
<dbReference type="InterPro" id="IPR042335">
    <property type="entry name" value="ANKRD53"/>
</dbReference>
<proteinExistence type="predicted"/>
<accession>A0ABM2WXQ4</accession>
<dbReference type="SUPFAM" id="SSF48403">
    <property type="entry name" value="Ankyrin repeat"/>
    <property type="match status" value="1"/>
</dbReference>
<dbReference type="Pfam" id="PF00023">
    <property type="entry name" value="Ank"/>
    <property type="match status" value="1"/>
</dbReference>
<gene>
    <name evidence="4" type="primary">Ankrd53</name>
</gene>
<organism evidence="3 4">
    <name type="scientific">Mesocricetus auratus</name>
    <name type="common">Golden hamster</name>
    <dbReference type="NCBI Taxonomy" id="10036"/>
    <lineage>
        <taxon>Eukaryota</taxon>
        <taxon>Metazoa</taxon>
        <taxon>Chordata</taxon>
        <taxon>Craniata</taxon>
        <taxon>Vertebrata</taxon>
        <taxon>Euteleostomi</taxon>
        <taxon>Mammalia</taxon>
        <taxon>Eutheria</taxon>
        <taxon>Euarchontoglires</taxon>
        <taxon>Glires</taxon>
        <taxon>Rodentia</taxon>
        <taxon>Myomorpha</taxon>
        <taxon>Muroidea</taxon>
        <taxon>Cricetidae</taxon>
        <taxon>Cricetinae</taxon>
        <taxon>Mesocricetus</taxon>
    </lineage>
</organism>
<evidence type="ECO:0000256" key="2">
    <source>
        <dbReference type="SAM" id="MobiDB-lite"/>
    </source>
</evidence>
<sequence>MRFTSHAFISNAKRVVSPGCRVSRVAGSPFHPSRKSLPQVLAGSKGDGGAARGTGAGRVHRPLQPCAQRLRSSNARATSVSARTRRRRTRALGSREEQPCPTAPGSTQQVEHALPKTASSDPEYSRFSLSESSDHKVIPSYSELFAASVGNIDWLRFCLNREHREIIVDDKGFTAIHFAAQQRKLSCLRVLVEEYKFPVDLPTNKGQTPLHLAIHKNNTSDILPCVDYLLKKGAAINSQTCHGFTPLHLAACDGLLGCMKILVQSGANVHAQDAMGYKPIDYCKLWNHRTCARFLKDAMWKRDKKDFAREMGKLKTLKGKLTILEYRYLIEFQKEQRILREAHFRKWLQGKLLGRPQSSADPKQQASVQPWSLALSKTLRPQIARGFSSYPSVEAQLQSLPSPVVPPKPVYKPSTISRPKLWNLSNNPDSSPTTKIGFPQGIRLGVHPDPYKEHDFCRFLQVMRNSLGGAWLRTADNHSVTPVPQLPFEVMVRVLYPGSQPYRMKVPQGLYPLDILKVSQKRHLGDTSTNTLAMNLRETFDEPFLATLEVCQTQMAQPSRGVLT</sequence>
<dbReference type="SMART" id="SM00248">
    <property type="entry name" value="ANK"/>
    <property type="match status" value="3"/>
</dbReference>
<reference evidence="4" key="1">
    <citation type="submission" date="2025-08" db="UniProtKB">
        <authorList>
            <consortium name="RefSeq"/>
        </authorList>
    </citation>
    <scope>IDENTIFICATION</scope>
    <source>
        <tissue evidence="4">Liver</tissue>
    </source>
</reference>
<evidence type="ECO:0000313" key="4">
    <source>
        <dbReference type="RefSeq" id="XP_040593025.1"/>
    </source>
</evidence>
<feature type="compositionally biased region" description="Low complexity" evidence="2">
    <location>
        <begin position="71"/>
        <end position="82"/>
    </location>
</feature>
<keyword evidence="1" id="KW-0040">ANK repeat</keyword>
<dbReference type="PROSITE" id="PS50088">
    <property type="entry name" value="ANK_REPEAT"/>
    <property type="match status" value="2"/>
</dbReference>